<proteinExistence type="predicted"/>
<evidence type="ECO:0000256" key="3">
    <source>
        <dbReference type="SAM" id="MobiDB-lite"/>
    </source>
</evidence>
<dbReference type="InterPro" id="IPR004871">
    <property type="entry name" value="RSE1/DDB1/CPSF1_C"/>
</dbReference>
<evidence type="ECO:0000256" key="2">
    <source>
        <dbReference type="ARBA" id="ARBA00023242"/>
    </source>
</evidence>
<dbReference type="InterPro" id="IPR058543">
    <property type="entry name" value="Beta-prop_RSE1/DDB1/CPSF1_2nd"/>
</dbReference>
<dbReference type="InterPro" id="IPR018846">
    <property type="entry name" value="Beta-prop_RSE1/DDB1/CPSF1_1st"/>
</dbReference>
<evidence type="ECO:0000259" key="5">
    <source>
        <dbReference type="Pfam" id="PF10433"/>
    </source>
</evidence>
<reference evidence="7" key="1">
    <citation type="submission" date="2019-09" db="EMBL/GenBank/DDBJ databases">
        <title>Draft genome information of white flower Hibiscus syriacus.</title>
        <authorList>
            <person name="Kim Y.-M."/>
        </authorList>
    </citation>
    <scope>NUCLEOTIDE SEQUENCE [LARGE SCALE GENOMIC DNA]</scope>
    <source>
        <strain evidence="7">YM2019G1</strain>
    </source>
</reference>
<dbReference type="Pfam" id="PF10433">
    <property type="entry name" value="Beta-prop_RSE1_1st"/>
    <property type="match status" value="1"/>
</dbReference>
<dbReference type="GO" id="GO:0003676">
    <property type="term" value="F:nucleic acid binding"/>
    <property type="evidence" value="ECO:0007669"/>
    <property type="project" value="InterPro"/>
</dbReference>
<feature type="domain" description="RSE1/DDB1/CPSF1 second beta-propeller" evidence="6">
    <location>
        <begin position="518"/>
        <end position="911"/>
    </location>
</feature>
<organism evidence="7 8">
    <name type="scientific">Hibiscus syriacus</name>
    <name type="common">Rose of Sharon</name>
    <dbReference type="NCBI Taxonomy" id="106335"/>
    <lineage>
        <taxon>Eukaryota</taxon>
        <taxon>Viridiplantae</taxon>
        <taxon>Streptophyta</taxon>
        <taxon>Embryophyta</taxon>
        <taxon>Tracheophyta</taxon>
        <taxon>Spermatophyta</taxon>
        <taxon>Magnoliopsida</taxon>
        <taxon>eudicotyledons</taxon>
        <taxon>Gunneridae</taxon>
        <taxon>Pentapetalae</taxon>
        <taxon>rosids</taxon>
        <taxon>malvids</taxon>
        <taxon>Malvales</taxon>
        <taxon>Malvaceae</taxon>
        <taxon>Malvoideae</taxon>
        <taxon>Hibiscus</taxon>
    </lineage>
</organism>
<dbReference type="EMBL" id="VEPZ02001166">
    <property type="protein sequence ID" value="KAE8689972.1"/>
    <property type="molecule type" value="Genomic_DNA"/>
</dbReference>
<evidence type="ECO:0000313" key="7">
    <source>
        <dbReference type="EMBL" id="KAE8689972.1"/>
    </source>
</evidence>
<comment type="caution">
    <text evidence="7">The sequence shown here is derived from an EMBL/GenBank/DDBJ whole genome shotgun (WGS) entry which is preliminary data.</text>
</comment>
<dbReference type="Gene3D" id="2.130.10.10">
    <property type="entry name" value="YVTN repeat-like/Quinoprotein amine dehydrogenase"/>
    <property type="match status" value="2"/>
</dbReference>
<feature type="compositionally biased region" description="Low complexity" evidence="3">
    <location>
        <begin position="13"/>
        <end position="23"/>
    </location>
</feature>
<protein>
    <submittedName>
        <fullName evidence="7">Protein RRP5-like protein</fullName>
    </submittedName>
</protein>
<evidence type="ECO:0000259" key="6">
    <source>
        <dbReference type="Pfam" id="PF23726"/>
    </source>
</evidence>
<evidence type="ECO:0000259" key="4">
    <source>
        <dbReference type="Pfam" id="PF03178"/>
    </source>
</evidence>
<dbReference type="FunFam" id="2.130.10.10:FF:000642">
    <property type="entry name" value="Cleavage and polyadenylation specificity factor (CPSF) A subunit protein"/>
    <property type="match status" value="1"/>
</dbReference>
<dbReference type="PANTHER" id="PTHR10644">
    <property type="entry name" value="DNA REPAIR/RNA PROCESSING CPSF FAMILY"/>
    <property type="match status" value="1"/>
</dbReference>
<name>A0A6A2ZFT7_HIBSY</name>
<dbReference type="Pfam" id="PF23726">
    <property type="entry name" value="Beta-prop_RSE1_2nd"/>
    <property type="match status" value="1"/>
</dbReference>
<sequence>MALSEEVCSTKKASSSSPSSSSAAVSQGINYLAKCVLRGSVILQVAYGHLRSPSSLDVVFGKETSIELVIIGEDGIATSVCEQTVFGTIKDLAILPWNEKVYGQNTQMRGKDLLVVISDSGKLSFLTFCNEMQRFFPVDHVQLSAPGNSRRQLGRMLAVDSTGRFIATSAYEDRLALFSLSMSDGDDIVDEKIFYPPENEGSGSSSRNPQRTSIRGTIWSMCFVSKDSVQTNKEHNPVLAIVLNRKGNTLNELVLLGWNIKEHAVCILSQYLEAGPLAHSIVEVPHSCGYAFLFRVGDALLMDLRDAHNPHCVYRTTLDFSVHTPEEHICVEELCTAHEFDDDGLFNVAACALLQLSDYDPMCIDDASGSGKTTCKHVCSFSWEPKSDRSPRMITCLDTGEFYMIDISFDSDGPKVNISDCLYKSQACKSLLWVDGGFLVAIVDMGDGLVLKIENEKLIYRSPVQNIAPILDMSIVDYHGEKRDKMFACCGVAPEGSLRIIRSGISVEKLLRTAPIYQGISGTWTVRMKVRNSYHSFLVLSFVEETRVLSVGLSFTDVTDSVGFQPDVCTLACGLVGDGQLVQIHQNAVRLCFPTKAAHSEGIPLSSPVCTTWSPDNTSISLGAVGQSLIVVSTCNPYFLFILGVRSLTAYNHEIYELQRVRLQYELSCISIPQKHFEMTHLSSNLNLMGDIERAVFPVGAGTSVTFVVGTHKPSVEILSFTPQGLRVLGTGTISLTTTMETAISGCIPQDVRLVLVDQFYVLAGLRNGMLLRFEWPSAFSTSSELRAHSSSIPLLGKVERFLLNTKTNLLGSQTCSVNMGEKDGLAVTLQLIATRRIGITPVFLVPLSDSLDADIIALSDRPWLLHTARHSLSYTSISFQPSTHATPVCSGECPKGTLFVADNSLHLVEMVHSKRLNVQKFHIGGTPRKVLYHSDSKLLIVMRTELSNDTCSSEICGVDPLSGSVVASFKLELGETGKCMELVSAGNEQVLVVGTSLSPGPAIMPSGEAESTKGRLIVLCIEHVQHTDSGSMMFSSMAGSSSQRNSPFREIVGHATEQLSSSSICSSPDDASCDGVKFEETEAWQLRSAYTTTWPGMVLAICPYLDRYFLASAGNALYVCGFPGDNPQRVRRFAIARTRFMITSLTAYRNRIAVGDCRDGILFYSYNEDTKKLDQTYCDPSQRLVADCVLTDVDTAVVSDRKGSIAVLSCSDRLEDNASPERNLTLSCAYYMGEIAMSIRKGSFIYKLPADDTLNNCEALNASVDPSHSAIMASTLLGSIMIFIPISRSHLFSQTVPYKMMAAAIVIGLTGSTYFNYEPWLMPINVVGLYCYLGSHILEEYELLEAVQARLIVHPLTAPVLGNDHNEYRSRENPVGVPKILDGDMLAQFLELTSIQQEAVLSFPIVSPDTQKLSSKLTPSPIPFAGLATQVHAQGIKIGTGVNG</sequence>
<feature type="region of interest" description="Disordered" evidence="3">
    <location>
        <begin position="1"/>
        <end position="23"/>
    </location>
</feature>
<evidence type="ECO:0000313" key="8">
    <source>
        <dbReference type="Proteomes" id="UP000436088"/>
    </source>
</evidence>
<evidence type="ECO:0000256" key="1">
    <source>
        <dbReference type="ARBA" id="ARBA00004123"/>
    </source>
</evidence>
<keyword evidence="8" id="KW-1185">Reference proteome</keyword>
<feature type="domain" description="RSE1/DDB1/CPSF1 first beta-propeller" evidence="5">
    <location>
        <begin position="42"/>
        <end position="463"/>
    </location>
</feature>
<keyword evidence="2" id="KW-0539">Nucleus</keyword>
<feature type="domain" description="RSE1/DDB1/CPSF1 C-terminal" evidence="4">
    <location>
        <begin position="955"/>
        <end position="1292"/>
    </location>
</feature>
<comment type="subcellular location">
    <subcellularLocation>
        <location evidence="1">Nucleus</location>
    </subcellularLocation>
</comment>
<dbReference type="Pfam" id="PF03178">
    <property type="entry name" value="CPSF_A"/>
    <property type="match status" value="1"/>
</dbReference>
<dbReference type="Proteomes" id="UP000436088">
    <property type="component" value="Unassembled WGS sequence"/>
</dbReference>
<dbReference type="InterPro" id="IPR015943">
    <property type="entry name" value="WD40/YVTN_repeat-like_dom_sf"/>
</dbReference>
<accession>A0A6A2ZFT7</accession>
<gene>
    <name evidence="7" type="ORF">F3Y22_tig00110930pilonHSYRG00085</name>
</gene>
<dbReference type="GO" id="GO:0005634">
    <property type="term" value="C:nucleus"/>
    <property type="evidence" value="ECO:0007669"/>
    <property type="project" value="UniProtKB-SubCell"/>
</dbReference>
<dbReference type="InterPro" id="IPR050358">
    <property type="entry name" value="RSE1/DDB1/CFT1"/>
</dbReference>